<feature type="region of interest" description="Disordered" evidence="1">
    <location>
        <begin position="46"/>
        <end position="65"/>
    </location>
</feature>
<evidence type="ECO:0000256" key="1">
    <source>
        <dbReference type="SAM" id="MobiDB-lite"/>
    </source>
</evidence>
<accession>A0A2W0CDP6</accession>
<comment type="caution">
    <text evidence="2">The sequence shown here is derived from an EMBL/GenBank/DDBJ whole genome shotgun (WGS) entry which is preliminary data.</text>
</comment>
<dbReference type="Proteomes" id="UP000247459">
    <property type="component" value="Unassembled WGS sequence"/>
</dbReference>
<gene>
    <name evidence="2" type="ORF">PIL02S_00174</name>
</gene>
<organism evidence="2 3">
    <name type="scientific">Paenibacillus illinoisensis</name>
    <dbReference type="NCBI Taxonomy" id="59845"/>
    <lineage>
        <taxon>Bacteria</taxon>
        <taxon>Bacillati</taxon>
        <taxon>Bacillota</taxon>
        <taxon>Bacilli</taxon>
        <taxon>Bacillales</taxon>
        <taxon>Paenibacillaceae</taxon>
        <taxon>Paenibacillus</taxon>
    </lineage>
</organism>
<dbReference type="AlphaFoldDB" id="A0A2W0CDP6"/>
<name>A0A2W0CDP6_9BACL</name>
<reference evidence="2 3" key="1">
    <citation type="submission" date="2018-01" db="EMBL/GenBank/DDBJ databases">
        <title>Genome sequence of the PGP bacterium Paenibacillus illinoisensis E3.</title>
        <authorList>
            <person name="Rolli E."/>
            <person name="Marasco R."/>
            <person name="Bessem C."/>
            <person name="Michoud G."/>
            <person name="Gaiarsa S."/>
            <person name="Borin S."/>
            <person name="Daffonchio D."/>
        </authorList>
    </citation>
    <scope>NUCLEOTIDE SEQUENCE [LARGE SCALE GENOMIC DNA]</scope>
    <source>
        <strain evidence="2 3">E3</strain>
    </source>
</reference>
<dbReference type="EMBL" id="PRLG01000002">
    <property type="protein sequence ID" value="PYY31093.1"/>
    <property type="molecule type" value="Genomic_DNA"/>
</dbReference>
<proteinExistence type="predicted"/>
<sequence>MAQIHVHVPWDERQKEMRLVAAPLSLADVMMDEMIYLADGMPSHSLAPERQPNSGGFFHDRCGSY</sequence>
<evidence type="ECO:0000313" key="3">
    <source>
        <dbReference type="Proteomes" id="UP000247459"/>
    </source>
</evidence>
<protein>
    <submittedName>
        <fullName evidence="2">Uncharacterized protein</fullName>
    </submittedName>
</protein>
<evidence type="ECO:0000313" key="2">
    <source>
        <dbReference type="EMBL" id="PYY31093.1"/>
    </source>
</evidence>